<protein>
    <submittedName>
        <fullName evidence="1">Uncharacterized protein</fullName>
    </submittedName>
</protein>
<evidence type="ECO:0000313" key="1">
    <source>
        <dbReference type="EMBL" id="KAL3278171.1"/>
    </source>
</evidence>
<name>A0ABD2NIM9_9CUCU</name>
<keyword evidence="2" id="KW-1185">Reference proteome</keyword>
<dbReference type="AlphaFoldDB" id="A0ABD2NIM9"/>
<organism evidence="1 2">
    <name type="scientific">Cryptolaemus montrouzieri</name>
    <dbReference type="NCBI Taxonomy" id="559131"/>
    <lineage>
        <taxon>Eukaryota</taxon>
        <taxon>Metazoa</taxon>
        <taxon>Ecdysozoa</taxon>
        <taxon>Arthropoda</taxon>
        <taxon>Hexapoda</taxon>
        <taxon>Insecta</taxon>
        <taxon>Pterygota</taxon>
        <taxon>Neoptera</taxon>
        <taxon>Endopterygota</taxon>
        <taxon>Coleoptera</taxon>
        <taxon>Polyphaga</taxon>
        <taxon>Cucujiformia</taxon>
        <taxon>Coccinelloidea</taxon>
        <taxon>Coccinellidae</taxon>
        <taxon>Scymninae</taxon>
        <taxon>Scymnini</taxon>
        <taxon>Cryptolaemus</taxon>
    </lineage>
</organism>
<proteinExistence type="predicted"/>
<sequence>IKLEKKPLQDLQKNLITEPKREKRELTLTYSQEVISSGKAGCTWYPNEVSNRIVVLKKIKDNQQQ</sequence>
<evidence type="ECO:0000313" key="2">
    <source>
        <dbReference type="Proteomes" id="UP001516400"/>
    </source>
</evidence>
<gene>
    <name evidence="1" type="ORF">HHI36_013512</name>
</gene>
<dbReference type="Proteomes" id="UP001516400">
    <property type="component" value="Unassembled WGS sequence"/>
</dbReference>
<feature type="non-terminal residue" evidence="1">
    <location>
        <position position="1"/>
    </location>
</feature>
<reference evidence="1 2" key="1">
    <citation type="journal article" date="2021" name="BMC Biol.">
        <title>Horizontally acquired antibacterial genes associated with adaptive radiation of ladybird beetles.</title>
        <authorList>
            <person name="Li H.S."/>
            <person name="Tang X.F."/>
            <person name="Huang Y.H."/>
            <person name="Xu Z.Y."/>
            <person name="Chen M.L."/>
            <person name="Du X.Y."/>
            <person name="Qiu B.Y."/>
            <person name="Chen P.T."/>
            <person name="Zhang W."/>
            <person name="Slipinski A."/>
            <person name="Escalona H.E."/>
            <person name="Waterhouse R.M."/>
            <person name="Zwick A."/>
            <person name="Pang H."/>
        </authorList>
    </citation>
    <scope>NUCLEOTIDE SEQUENCE [LARGE SCALE GENOMIC DNA]</scope>
    <source>
        <strain evidence="1">SYSU2018</strain>
    </source>
</reference>
<dbReference type="EMBL" id="JABFTP020000103">
    <property type="protein sequence ID" value="KAL3278171.1"/>
    <property type="molecule type" value="Genomic_DNA"/>
</dbReference>
<accession>A0ABD2NIM9</accession>
<comment type="caution">
    <text evidence="1">The sequence shown here is derived from an EMBL/GenBank/DDBJ whole genome shotgun (WGS) entry which is preliminary data.</text>
</comment>